<proteinExistence type="predicted"/>
<dbReference type="Pfam" id="PF01841">
    <property type="entry name" value="Transglut_core"/>
    <property type="match status" value="1"/>
</dbReference>
<dbReference type="SUPFAM" id="SSF54001">
    <property type="entry name" value="Cysteine proteinases"/>
    <property type="match status" value="1"/>
</dbReference>
<evidence type="ECO:0000313" key="2">
    <source>
        <dbReference type="EMBL" id="SMF11670.1"/>
    </source>
</evidence>
<evidence type="ECO:0000259" key="1">
    <source>
        <dbReference type="SMART" id="SM00460"/>
    </source>
</evidence>
<dbReference type="Proteomes" id="UP000192917">
    <property type="component" value="Unassembled WGS sequence"/>
</dbReference>
<dbReference type="InterPro" id="IPR013589">
    <property type="entry name" value="Bac_transglu_N"/>
</dbReference>
<dbReference type="Pfam" id="PF08379">
    <property type="entry name" value="Bact_transglu_N"/>
    <property type="match status" value="1"/>
</dbReference>
<dbReference type="AlphaFoldDB" id="A0A1Y6BJX2"/>
<dbReference type="InterPro" id="IPR038765">
    <property type="entry name" value="Papain-like_cys_pep_sf"/>
</dbReference>
<dbReference type="Gene3D" id="3.10.620.30">
    <property type="match status" value="1"/>
</dbReference>
<dbReference type="GO" id="GO:0008233">
    <property type="term" value="F:peptidase activity"/>
    <property type="evidence" value="ECO:0007669"/>
    <property type="project" value="UniProtKB-KW"/>
</dbReference>
<accession>A0A1Y6BJX2</accession>
<dbReference type="GO" id="GO:0006508">
    <property type="term" value="P:proteolysis"/>
    <property type="evidence" value="ECO:0007669"/>
    <property type="project" value="UniProtKB-KW"/>
</dbReference>
<dbReference type="STRING" id="560819.SAMN05428998_10527"/>
<protein>
    <submittedName>
        <fullName evidence="2">Transglutaminase-like enzyme, putative cysteine protease</fullName>
    </submittedName>
</protein>
<dbReference type="RefSeq" id="WP_085122051.1">
    <property type="nucleotide sequence ID" value="NZ_FWZX01000005.1"/>
</dbReference>
<gene>
    <name evidence="2" type="ORF">SAMN05428998_10527</name>
</gene>
<keyword evidence="2" id="KW-0645">Protease</keyword>
<feature type="domain" description="Transglutaminase-like" evidence="1">
    <location>
        <begin position="177"/>
        <end position="250"/>
    </location>
</feature>
<keyword evidence="2" id="KW-0378">Hydrolase</keyword>
<reference evidence="2 3" key="1">
    <citation type="submission" date="2017-04" db="EMBL/GenBank/DDBJ databases">
        <authorList>
            <person name="Afonso C.L."/>
            <person name="Miller P.J."/>
            <person name="Scott M.A."/>
            <person name="Spackman E."/>
            <person name="Goraichik I."/>
            <person name="Dimitrov K.M."/>
            <person name="Suarez D.L."/>
            <person name="Swayne D.E."/>
        </authorList>
    </citation>
    <scope>NUCLEOTIDE SEQUENCE [LARGE SCALE GENOMIC DNA]</scope>
    <source>
        <strain evidence="2 3">USBA 355</strain>
    </source>
</reference>
<evidence type="ECO:0000313" key="3">
    <source>
        <dbReference type="Proteomes" id="UP000192917"/>
    </source>
</evidence>
<organism evidence="2 3">
    <name type="scientific">Tistlia consotensis USBA 355</name>
    <dbReference type="NCBI Taxonomy" id="560819"/>
    <lineage>
        <taxon>Bacteria</taxon>
        <taxon>Pseudomonadati</taxon>
        <taxon>Pseudomonadota</taxon>
        <taxon>Alphaproteobacteria</taxon>
        <taxon>Rhodospirillales</taxon>
        <taxon>Rhodovibrionaceae</taxon>
        <taxon>Tistlia</taxon>
    </lineage>
</organism>
<name>A0A1Y6BJX2_9PROT</name>
<dbReference type="PANTHER" id="PTHR33490:SF1">
    <property type="entry name" value="SLL1233 PROTEIN"/>
    <property type="match status" value="1"/>
</dbReference>
<sequence length="314" mass="34925">MTILTVRHLTSYRYRRPVTFGEHRLMFRPRDSHDLRLVDTALAISPRAQVRWLHDVFSNSIAIASFEEPAEELRFESRIVIDHFGLEDPDFGIEPYAQTYPFSYSSDEIPDLGRTVERHYPDPDRAVDAWAKAFVQEADGIGPVGTFDLLLRMNAAIHERFDYRRRYGLGTQTPIETLEHGGGSCRDYALFMMEAARALGFAARFVSGYLYDPALDQAGAASRIQGAGDTHAWVQVYLPGAGWVEFDPTNGKAGGANLIRVAVARDPSQAMPLQGTYYGGPDDYLEMTVEVEVRRGPPGDPVPGQLALSLLEAG</sequence>
<keyword evidence="3" id="KW-1185">Reference proteome</keyword>
<dbReference type="PANTHER" id="PTHR33490">
    <property type="entry name" value="BLR5614 PROTEIN-RELATED"/>
    <property type="match status" value="1"/>
</dbReference>
<dbReference type="InterPro" id="IPR002931">
    <property type="entry name" value="Transglutaminase-like"/>
</dbReference>
<dbReference type="EMBL" id="FWZX01000005">
    <property type="protein sequence ID" value="SMF11670.1"/>
    <property type="molecule type" value="Genomic_DNA"/>
</dbReference>
<dbReference type="SMART" id="SM00460">
    <property type="entry name" value="TGc"/>
    <property type="match status" value="1"/>
</dbReference>